<keyword evidence="3 4" id="KW-0660">Purine salvage</keyword>
<evidence type="ECO:0000256" key="2">
    <source>
        <dbReference type="ARBA" id="ARBA00022679"/>
    </source>
</evidence>
<dbReference type="InterPro" id="IPR035994">
    <property type="entry name" value="Nucleoside_phosphorylase_sf"/>
</dbReference>
<evidence type="ECO:0000313" key="6">
    <source>
        <dbReference type="EMBL" id="EWT07158.1"/>
    </source>
</evidence>
<comment type="caution">
    <text evidence="6">The sequence shown here is derived from an EMBL/GenBank/DDBJ whole genome shotgun (WGS) entry which is preliminary data.</text>
</comment>
<dbReference type="PANTHER" id="PTHR42679">
    <property type="entry name" value="S-METHYL-5'-THIOADENOSINE PHOSPHORYLASE"/>
    <property type="match status" value="1"/>
</dbReference>
<dbReference type="SUPFAM" id="SSF53167">
    <property type="entry name" value="Purine and uridine phosphorylases"/>
    <property type="match status" value="1"/>
</dbReference>
<dbReference type="Proteomes" id="UP000019494">
    <property type="component" value="Unassembled WGS sequence"/>
</dbReference>
<name>W9GQR3_9MICO</name>
<evidence type="ECO:0000256" key="3">
    <source>
        <dbReference type="ARBA" id="ARBA00022726"/>
    </source>
</evidence>
<protein>
    <recommendedName>
        <fullName evidence="4">Purine nucleoside phosphorylase</fullName>
        <shortName evidence="4">PNP</shortName>
        <ecNumber evidence="4">2.4.2.1</ecNumber>
    </recommendedName>
</protein>
<evidence type="ECO:0000313" key="7">
    <source>
        <dbReference type="Proteomes" id="UP000019494"/>
    </source>
</evidence>
<comment type="catalytic activity">
    <reaction evidence="4">
        <text>a purine D-ribonucleoside + phosphate = a purine nucleobase + alpha-D-ribose 1-phosphate</text>
        <dbReference type="Rhea" id="RHEA:19805"/>
        <dbReference type="ChEBI" id="CHEBI:26386"/>
        <dbReference type="ChEBI" id="CHEBI:43474"/>
        <dbReference type="ChEBI" id="CHEBI:57720"/>
        <dbReference type="ChEBI" id="CHEBI:142355"/>
        <dbReference type="EC" id="2.4.2.1"/>
    </reaction>
</comment>
<feature type="site" description="Important for substrate specificity" evidence="4">
    <location>
        <position position="182"/>
    </location>
</feature>
<keyword evidence="1 4" id="KW-0328">Glycosyltransferase</keyword>
<dbReference type="EMBL" id="AWQS01000020">
    <property type="protein sequence ID" value="EWT07158.1"/>
    <property type="molecule type" value="Genomic_DNA"/>
</dbReference>
<dbReference type="FunFam" id="3.40.50.1580:FF:000012">
    <property type="entry name" value="Probable 6-oxopurine nucleoside phosphorylase"/>
    <property type="match status" value="1"/>
</dbReference>
<dbReference type="UniPathway" id="UPA00606"/>
<comment type="miscellaneous">
    <text evidence="4">Although this enzyme belongs to the family of MTA phosphorylases based on sequence homology, it lacks several conserved amino acids in the substrate binding pocket that confer specificity towards MTA.</text>
</comment>
<dbReference type="Pfam" id="PF01048">
    <property type="entry name" value="PNP_UDP_1"/>
    <property type="match status" value="1"/>
</dbReference>
<gene>
    <name evidence="6" type="ORF">N864_11050</name>
</gene>
<dbReference type="RefSeq" id="WP_034713972.1">
    <property type="nucleotide sequence ID" value="NZ_AWQS01000020.1"/>
</dbReference>
<dbReference type="GO" id="GO:0019509">
    <property type="term" value="P:L-methionine salvage from methylthioadenosine"/>
    <property type="evidence" value="ECO:0007669"/>
    <property type="project" value="TreeGrafter"/>
</dbReference>
<evidence type="ECO:0000256" key="4">
    <source>
        <dbReference type="HAMAP-Rule" id="MF_01963"/>
    </source>
</evidence>
<feature type="binding site" evidence="4">
    <location>
        <position position="201"/>
    </location>
    <ligand>
        <name>phosphate</name>
        <dbReference type="ChEBI" id="CHEBI:43474"/>
    </ligand>
</feature>
<dbReference type="InterPro" id="IPR000845">
    <property type="entry name" value="Nucleoside_phosphorylase_d"/>
</dbReference>
<feature type="site" description="Important for substrate specificity" evidence="4">
    <location>
        <position position="237"/>
    </location>
</feature>
<dbReference type="PANTHER" id="PTHR42679:SF2">
    <property type="entry name" value="S-METHYL-5'-THIOADENOSINE PHOSPHORYLASE"/>
    <property type="match status" value="1"/>
</dbReference>
<accession>W9GQR3</accession>
<keyword evidence="2 4" id="KW-0808">Transferase</keyword>
<dbReference type="HAMAP" id="MF_01963">
    <property type="entry name" value="MTAP"/>
    <property type="match status" value="1"/>
</dbReference>
<comment type="pathway">
    <text evidence="4">Purine metabolism; purine nucleoside salvage.</text>
</comment>
<feature type="domain" description="Nucleoside phosphorylase" evidence="5">
    <location>
        <begin position="21"/>
        <end position="260"/>
    </location>
</feature>
<feature type="binding site" evidence="4">
    <location>
        <begin position="224"/>
        <end position="226"/>
    </location>
    <ligand>
        <name>substrate</name>
    </ligand>
</feature>
<organism evidence="6 7">
    <name type="scientific">Intrasporangium chromatireducens Q5-1</name>
    <dbReference type="NCBI Taxonomy" id="584657"/>
    <lineage>
        <taxon>Bacteria</taxon>
        <taxon>Bacillati</taxon>
        <taxon>Actinomycetota</taxon>
        <taxon>Actinomycetes</taxon>
        <taxon>Micrococcales</taxon>
        <taxon>Intrasporangiaceae</taxon>
        <taxon>Intrasporangium</taxon>
    </lineage>
</organism>
<dbReference type="NCBIfam" id="NF006599">
    <property type="entry name" value="PRK09136.1"/>
    <property type="match status" value="1"/>
</dbReference>
<dbReference type="PATRIC" id="fig|584657.3.peg.912"/>
<feature type="binding site" evidence="4">
    <location>
        <begin position="68"/>
        <end position="69"/>
    </location>
    <ligand>
        <name>phosphate</name>
        <dbReference type="ChEBI" id="CHEBI:43474"/>
    </ligand>
</feature>
<dbReference type="InterPro" id="IPR010044">
    <property type="entry name" value="MTAP"/>
</dbReference>
<comment type="caution">
    <text evidence="4">Lacks conserved residue(s) required for the propagation of feature annotation.</text>
</comment>
<evidence type="ECO:0000259" key="5">
    <source>
        <dbReference type="Pfam" id="PF01048"/>
    </source>
</evidence>
<proteinExistence type="inferred from homology"/>
<dbReference type="GO" id="GO:0017061">
    <property type="term" value="F:S-methyl-5-thioadenosine phosphorylase activity"/>
    <property type="evidence" value="ECO:0007669"/>
    <property type="project" value="InterPro"/>
</dbReference>
<dbReference type="AlphaFoldDB" id="W9GQR3"/>
<comment type="function">
    <text evidence="4">Purine nucleoside phosphorylase involved in purine salvage.</text>
</comment>
<dbReference type="CDD" id="cd09010">
    <property type="entry name" value="MTAP_SsMTAPII_like_MTIP"/>
    <property type="match status" value="1"/>
</dbReference>
<dbReference type="NCBIfam" id="NF005876">
    <property type="entry name" value="PRK07823.1"/>
    <property type="match status" value="1"/>
</dbReference>
<evidence type="ECO:0000256" key="1">
    <source>
        <dbReference type="ARBA" id="ARBA00022676"/>
    </source>
</evidence>
<dbReference type="OrthoDB" id="1523230at2"/>
<comment type="subunit">
    <text evidence="4">Homohexamer. Dimer of a homotrimer.</text>
</comment>
<dbReference type="GO" id="GO:0005829">
    <property type="term" value="C:cytosol"/>
    <property type="evidence" value="ECO:0007669"/>
    <property type="project" value="TreeGrafter"/>
</dbReference>
<dbReference type="NCBIfam" id="TIGR01694">
    <property type="entry name" value="MTAP"/>
    <property type="match status" value="1"/>
</dbReference>
<feature type="binding site" evidence="4">
    <location>
        <position position="28"/>
    </location>
    <ligand>
        <name>phosphate</name>
        <dbReference type="ChEBI" id="CHEBI:43474"/>
    </ligand>
</feature>
<keyword evidence="7" id="KW-1185">Reference proteome</keyword>
<reference evidence="7" key="1">
    <citation type="submission" date="2013-08" db="EMBL/GenBank/DDBJ databases">
        <title>Intrasporangium oryzae NRRL B-24470.</title>
        <authorList>
            <person name="Liu H."/>
            <person name="Wang G."/>
        </authorList>
    </citation>
    <scope>NUCLEOTIDE SEQUENCE [LARGE SCALE GENOMIC DNA]</scope>
    <source>
        <strain evidence="7">Q5-1</strain>
    </source>
</reference>
<dbReference type="GO" id="GO:0006166">
    <property type="term" value="P:purine ribonucleoside salvage"/>
    <property type="evidence" value="ECO:0007669"/>
    <property type="project" value="UniProtKB-UniRule"/>
</dbReference>
<dbReference type="Gene3D" id="3.40.50.1580">
    <property type="entry name" value="Nucleoside phosphorylase domain"/>
    <property type="match status" value="1"/>
</dbReference>
<feature type="binding site" evidence="4">
    <location>
        <position position="200"/>
    </location>
    <ligand>
        <name>substrate</name>
    </ligand>
</feature>
<comment type="similarity">
    <text evidence="4">Belongs to the PNP/MTAP phosphorylase family. MTAP subfamily.</text>
</comment>
<dbReference type="EC" id="2.4.2.1" evidence="4"/>
<sequence>MTSSASRPTSPTPSVGAPRAEIGVIGGSGLYEFLDEHETVEVDTPFGAPSDPLVVGEVSGRRVAFVARHGKGHRFAPHQVNYRANLWALRAVGVRQVIAPCAVGSLRAEHGPGTFVVPDQIIDRTWGRAHTFYDVEGPVVHVGFADPYCPRGRAVAVAAARGSAHDVADGGTLVVINGPRFSSRAESRMNQQAGGTIVGMTTMPEAVLARELAMCFTSLAMVTDYDSGIDGGAAVTHEEVMRVFARNVEDLKVVLRDVIAGLPTAEPDATATCPCRHSLDGIELPFPIPGR</sequence>